<protein>
    <submittedName>
        <fullName evidence="11">Mechanosensitive ion channel family protein</fullName>
    </submittedName>
</protein>
<dbReference type="Pfam" id="PF00924">
    <property type="entry name" value="MS_channel_2nd"/>
    <property type="match status" value="1"/>
</dbReference>
<dbReference type="RefSeq" id="WP_310900077.1">
    <property type="nucleotide sequence ID" value="NZ_JAMQOS010000002.1"/>
</dbReference>
<dbReference type="Gene3D" id="2.30.30.60">
    <property type="match status" value="1"/>
</dbReference>
<dbReference type="Gene3D" id="3.30.70.100">
    <property type="match status" value="1"/>
</dbReference>
<evidence type="ECO:0000313" key="12">
    <source>
        <dbReference type="Proteomes" id="UP001268864"/>
    </source>
</evidence>
<dbReference type="Gene3D" id="1.10.287.1260">
    <property type="match status" value="1"/>
</dbReference>
<gene>
    <name evidence="11" type="ORF">NDI86_08925</name>
</gene>
<evidence type="ECO:0000256" key="5">
    <source>
        <dbReference type="ARBA" id="ARBA00022989"/>
    </source>
</evidence>
<dbReference type="PANTHER" id="PTHR30221:SF1">
    <property type="entry name" value="SMALL-CONDUCTANCE MECHANOSENSITIVE CHANNEL"/>
    <property type="match status" value="1"/>
</dbReference>
<dbReference type="InterPro" id="IPR010920">
    <property type="entry name" value="LSM_dom_sf"/>
</dbReference>
<keyword evidence="5 8" id="KW-1133">Transmembrane helix</keyword>
<dbReference type="InterPro" id="IPR045275">
    <property type="entry name" value="MscS_archaea/bacteria_type"/>
</dbReference>
<evidence type="ECO:0000259" key="9">
    <source>
        <dbReference type="Pfam" id="PF00924"/>
    </source>
</evidence>
<keyword evidence="6 8" id="KW-0472">Membrane</keyword>
<feature type="transmembrane region" description="Helical" evidence="8">
    <location>
        <begin position="16"/>
        <end position="34"/>
    </location>
</feature>
<keyword evidence="12" id="KW-1185">Reference proteome</keyword>
<comment type="subcellular location">
    <subcellularLocation>
        <location evidence="1">Cell membrane</location>
        <topology evidence="1">Multi-pass membrane protein</topology>
    </subcellularLocation>
</comment>
<dbReference type="Pfam" id="PF21082">
    <property type="entry name" value="MS_channel_3rd"/>
    <property type="match status" value="1"/>
</dbReference>
<evidence type="ECO:0000256" key="3">
    <source>
        <dbReference type="ARBA" id="ARBA00022475"/>
    </source>
</evidence>
<feature type="transmembrane region" description="Helical" evidence="8">
    <location>
        <begin position="130"/>
        <end position="151"/>
    </location>
</feature>
<feature type="compositionally biased region" description="Basic and acidic residues" evidence="7">
    <location>
        <begin position="378"/>
        <end position="389"/>
    </location>
</feature>
<sequence length="389" mass="42038">MQLGGVVDWLAGLPPWQGFGLLIVTSLVLSVAVRDLGDRYLKRLTDRIDGDVDEIVFGGVHTALYLTVGLAGAYVGTQVYDISPGIAVPLESGTLSLVIVVWAVTLLRVGRKASTVVTDSRYIDRQMVPILQNVWSAVVAAVAIFLLLVLWNVDVTPLLASAGIAGIIVGLAARDTLANFFGSLSLYLDGTYKVGDYVVLETGERGRVEDISVRSTVIRTRDDILVTVPNSKLSNAAIVNESTPKTKRRIRVPIGVAYGTDIDVLEALLLDIAAEEGLVLERPKPRVRFREFGGSALNFELLCWVSNPAQRARATHKLNSAIYKRFQTDGIEIPFPQRDVSVSVTDVPGDLFDRPSEPPAEPFPTDGGAAGEVSQPASEHRSDGGHEER</sequence>
<dbReference type="SUPFAM" id="SSF82861">
    <property type="entry name" value="Mechanosensitive channel protein MscS (YggB), transmembrane region"/>
    <property type="match status" value="1"/>
</dbReference>
<reference evidence="11 12" key="1">
    <citation type="submission" date="2022-06" db="EMBL/GenBank/DDBJ databases">
        <title>Halomicroarcula sp. a new haloarchaeum isolate from saline soil.</title>
        <authorList>
            <person name="Strakova D."/>
            <person name="Galisteo C."/>
            <person name="Sanchez-Porro C."/>
            <person name="Ventosa A."/>
        </authorList>
    </citation>
    <scope>NUCLEOTIDE SEQUENCE [LARGE SCALE GENOMIC DNA]</scope>
    <source>
        <strain evidence="11 12">S3CR25-11</strain>
    </source>
</reference>
<feature type="region of interest" description="Disordered" evidence="7">
    <location>
        <begin position="346"/>
        <end position="389"/>
    </location>
</feature>
<keyword evidence="4 8" id="KW-0812">Transmembrane</keyword>
<name>A0ABU2FPR3_9EURY</name>
<evidence type="ECO:0000256" key="7">
    <source>
        <dbReference type="SAM" id="MobiDB-lite"/>
    </source>
</evidence>
<comment type="caution">
    <text evidence="11">The sequence shown here is derived from an EMBL/GenBank/DDBJ whole genome shotgun (WGS) entry which is preliminary data.</text>
</comment>
<feature type="domain" description="Mechanosensitive ion channel MscS C-terminal" evidence="10">
    <location>
        <begin position="250"/>
        <end position="333"/>
    </location>
</feature>
<proteinExistence type="inferred from homology"/>
<accession>A0ABU2FPR3</accession>
<feature type="transmembrane region" description="Helical" evidence="8">
    <location>
        <begin position="86"/>
        <end position="109"/>
    </location>
</feature>
<feature type="transmembrane region" description="Helical" evidence="8">
    <location>
        <begin position="55"/>
        <end position="74"/>
    </location>
</feature>
<dbReference type="PANTHER" id="PTHR30221">
    <property type="entry name" value="SMALL-CONDUCTANCE MECHANOSENSITIVE CHANNEL"/>
    <property type="match status" value="1"/>
</dbReference>
<dbReference type="SUPFAM" id="SSF82689">
    <property type="entry name" value="Mechanosensitive channel protein MscS (YggB), C-terminal domain"/>
    <property type="match status" value="1"/>
</dbReference>
<feature type="transmembrane region" description="Helical" evidence="8">
    <location>
        <begin position="157"/>
        <end position="173"/>
    </location>
</feature>
<dbReference type="InterPro" id="IPR006685">
    <property type="entry name" value="MscS_channel_2nd"/>
</dbReference>
<comment type="similarity">
    <text evidence="2">Belongs to the MscS (TC 1.A.23) family.</text>
</comment>
<dbReference type="SUPFAM" id="SSF50182">
    <property type="entry name" value="Sm-like ribonucleoproteins"/>
    <property type="match status" value="1"/>
</dbReference>
<organism evidence="11 12">
    <name type="scientific">Haloarcula onubensis</name>
    <dbReference type="NCBI Taxonomy" id="2950539"/>
    <lineage>
        <taxon>Archaea</taxon>
        <taxon>Methanobacteriati</taxon>
        <taxon>Methanobacteriota</taxon>
        <taxon>Stenosarchaea group</taxon>
        <taxon>Halobacteria</taxon>
        <taxon>Halobacteriales</taxon>
        <taxon>Haloarculaceae</taxon>
        <taxon>Haloarcula</taxon>
    </lineage>
</organism>
<dbReference type="InterPro" id="IPR049278">
    <property type="entry name" value="MS_channel_C"/>
</dbReference>
<dbReference type="InterPro" id="IPR011066">
    <property type="entry name" value="MscS_channel_C_sf"/>
</dbReference>
<keyword evidence="3" id="KW-1003">Cell membrane</keyword>
<dbReference type="EMBL" id="JAMQOS010000002">
    <property type="protein sequence ID" value="MDS0282247.1"/>
    <property type="molecule type" value="Genomic_DNA"/>
</dbReference>
<evidence type="ECO:0000256" key="4">
    <source>
        <dbReference type="ARBA" id="ARBA00022692"/>
    </source>
</evidence>
<evidence type="ECO:0000256" key="6">
    <source>
        <dbReference type="ARBA" id="ARBA00023136"/>
    </source>
</evidence>
<feature type="domain" description="Mechanosensitive ion channel MscS" evidence="9">
    <location>
        <begin position="175"/>
        <end position="241"/>
    </location>
</feature>
<dbReference type="InterPro" id="IPR023408">
    <property type="entry name" value="MscS_beta-dom_sf"/>
</dbReference>
<evidence type="ECO:0000256" key="1">
    <source>
        <dbReference type="ARBA" id="ARBA00004651"/>
    </source>
</evidence>
<dbReference type="InterPro" id="IPR011014">
    <property type="entry name" value="MscS_channel_TM-2"/>
</dbReference>
<evidence type="ECO:0000259" key="10">
    <source>
        <dbReference type="Pfam" id="PF21082"/>
    </source>
</evidence>
<evidence type="ECO:0000256" key="8">
    <source>
        <dbReference type="SAM" id="Phobius"/>
    </source>
</evidence>
<evidence type="ECO:0000256" key="2">
    <source>
        <dbReference type="ARBA" id="ARBA00008017"/>
    </source>
</evidence>
<dbReference type="Proteomes" id="UP001268864">
    <property type="component" value="Unassembled WGS sequence"/>
</dbReference>
<evidence type="ECO:0000313" key="11">
    <source>
        <dbReference type="EMBL" id="MDS0282247.1"/>
    </source>
</evidence>